<evidence type="ECO:0000256" key="2">
    <source>
        <dbReference type="SAM" id="MobiDB-lite"/>
    </source>
</evidence>
<dbReference type="InParanoid" id="Q8TWS4"/>
<dbReference type="GO" id="GO:0006412">
    <property type="term" value="P:translation"/>
    <property type="evidence" value="ECO:0007669"/>
    <property type="project" value="InterPro"/>
</dbReference>
<keyword evidence="5" id="KW-1185">Reference proteome</keyword>
<dbReference type="InterPro" id="IPR047657">
    <property type="entry name" value="PmbA"/>
</dbReference>
<proteinExistence type="predicted"/>
<evidence type="ECO:0000313" key="5">
    <source>
        <dbReference type="Proteomes" id="UP000001826"/>
    </source>
</evidence>
<gene>
    <name evidence="4" type="primary">pmbA</name>
    <name evidence="4" type="ordered locus">MK0958</name>
</gene>
<dbReference type="InterPro" id="IPR013810">
    <property type="entry name" value="Ribosomal_uS5_N"/>
</dbReference>
<dbReference type="SUPFAM" id="SSF111283">
    <property type="entry name" value="Putative modulator of DNA gyrase, PmbA/TldD"/>
    <property type="match status" value="1"/>
</dbReference>
<dbReference type="GO" id="GO:0008237">
    <property type="term" value="F:metallopeptidase activity"/>
    <property type="evidence" value="ECO:0007669"/>
    <property type="project" value="InterPro"/>
</dbReference>
<organism evidence="4 5">
    <name type="scientific">Methanopyrus kandleri (strain AV19 / DSM 6324 / JCM 9639 / NBRC 100938)</name>
    <dbReference type="NCBI Taxonomy" id="190192"/>
    <lineage>
        <taxon>Archaea</taxon>
        <taxon>Methanobacteriati</taxon>
        <taxon>Methanobacteriota</taxon>
        <taxon>Methanomada group</taxon>
        <taxon>Methanopyri</taxon>
        <taxon>Methanopyrales</taxon>
        <taxon>Methanopyraceae</taxon>
        <taxon>Methanopyrus</taxon>
    </lineage>
</organism>
<dbReference type="Gene3D" id="3.30.2290.10">
    <property type="entry name" value="PmbA/TldD superfamily"/>
    <property type="match status" value="1"/>
</dbReference>
<feature type="domain" description="S5 DRBM" evidence="3">
    <location>
        <begin position="20"/>
        <end position="84"/>
    </location>
</feature>
<keyword evidence="4" id="KW-0378">Hydrolase</keyword>
<name>Q8TWS4_METKA</name>
<dbReference type="InterPro" id="IPR035068">
    <property type="entry name" value="TldD/PmbA_N"/>
</dbReference>
<dbReference type="InterPro" id="IPR036059">
    <property type="entry name" value="TldD/PmbA_sf"/>
</dbReference>
<protein>
    <submittedName>
        <fullName evidence="4">Inactivated homologs of predicted Zn-dependent protease of TldD family (PmbA subfamily protein)</fullName>
    </submittedName>
</protein>
<dbReference type="PaxDb" id="190192-MK0958"/>
<accession>Q8TWS4</accession>
<evidence type="ECO:0000259" key="3">
    <source>
        <dbReference type="PROSITE" id="PS50881"/>
    </source>
</evidence>
<dbReference type="PANTHER" id="PTHR43421:SF1">
    <property type="entry name" value="METALLOPROTEASE PMBA"/>
    <property type="match status" value="1"/>
</dbReference>
<reference evidence="4 5" key="1">
    <citation type="journal article" date="2002" name="Proc. Natl. Acad. Sci. U.S.A.">
        <title>The complete genome of hyperthermophile Methanopyrus kandleri AV19 and monophyly of archaeal methanogens.</title>
        <authorList>
            <person name="Slesarev A.I."/>
            <person name="Mezhevaya K.V."/>
            <person name="Makarova K.S."/>
            <person name="Polushin N.N."/>
            <person name="Shcherbinina O.V."/>
            <person name="Shakhova V.V."/>
            <person name="Belova G.I."/>
            <person name="Aravind L."/>
            <person name="Natale D.A."/>
            <person name="Rogozin I.B."/>
            <person name="Tatusov R.L."/>
            <person name="Wolf Y.I."/>
            <person name="Stetter K.O."/>
            <person name="Malykh A.G."/>
            <person name="Koonin E.V."/>
            <person name="Kozyavkin S.A."/>
        </authorList>
    </citation>
    <scope>NUCLEOTIDE SEQUENCE [LARGE SCALE GENOMIC DNA]</scope>
    <source>
        <strain evidence="5">AV19 / DSM 6324 / JCM 9639 / NBRC 100938</strain>
    </source>
</reference>
<dbReference type="Pfam" id="PF19289">
    <property type="entry name" value="PmbA_TldD_3rd"/>
    <property type="match status" value="1"/>
</dbReference>
<dbReference type="STRING" id="190192.MK0958"/>
<dbReference type="GO" id="GO:0003735">
    <property type="term" value="F:structural constituent of ribosome"/>
    <property type="evidence" value="ECO:0007669"/>
    <property type="project" value="UniProtKB-UniRule"/>
</dbReference>
<dbReference type="GO" id="GO:0005829">
    <property type="term" value="C:cytosol"/>
    <property type="evidence" value="ECO:0007669"/>
    <property type="project" value="TreeGrafter"/>
</dbReference>
<dbReference type="HOGENOM" id="CLU_671960_0_0_2"/>
<keyword evidence="1" id="KW-0689">Ribosomal protein</keyword>
<dbReference type="GO" id="GO:0006508">
    <property type="term" value="P:proteolysis"/>
    <property type="evidence" value="ECO:0007669"/>
    <property type="project" value="UniProtKB-KW"/>
</dbReference>
<dbReference type="KEGG" id="mka:MK0958"/>
<dbReference type="GO" id="GO:0003723">
    <property type="term" value="F:RNA binding"/>
    <property type="evidence" value="ECO:0007669"/>
    <property type="project" value="InterPro"/>
</dbReference>
<dbReference type="GO" id="GO:0005840">
    <property type="term" value="C:ribosome"/>
    <property type="evidence" value="ECO:0007669"/>
    <property type="project" value="UniProtKB-KW"/>
</dbReference>
<dbReference type="PROSITE" id="PS50881">
    <property type="entry name" value="S5_DSRBD"/>
    <property type="match status" value="1"/>
</dbReference>
<dbReference type="EMBL" id="AE009439">
    <property type="protein sequence ID" value="AAM02171.1"/>
    <property type="molecule type" value="Genomic_DNA"/>
</dbReference>
<keyword evidence="1" id="KW-0687">Ribonucleoprotein</keyword>
<keyword evidence="4" id="KW-0645">Protease</keyword>
<dbReference type="GO" id="GO:1990904">
    <property type="term" value="C:ribonucleoprotein complex"/>
    <property type="evidence" value="ECO:0007669"/>
    <property type="project" value="UniProtKB-UniRule"/>
</dbReference>
<dbReference type="EnsemblBacteria" id="AAM02171">
    <property type="protein sequence ID" value="AAM02171"/>
    <property type="gene ID" value="MK0958"/>
</dbReference>
<dbReference type="AlphaFoldDB" id="Q8TWS4"/>
<dbReference type="InterPro" id="IPR045569">
    <property type="entry name" value="Metalloprtase-TldD/E_C"/>
</dbReference>
<feature type="region of interest" description="Disordered" evidence="2">
    <location>
        <begin position="76"/>
        <end position="100"/>
    </location>
</feature>
<dbReference type="PANTHER" id="PTHR43421">
    <property type="entry name" value="METALLOPROTEASE PMBA"/>
    <property type="match status" value="1"/>
</dbReference>
<dbReference type="Proteomes" id="UP000001826">
    <property type="component" value="Chromosome"/>
</dbReference>
<sequence length="409" mass="44102">MALDDPLSQFEPGRAVLLEVETERVEVERTHDTGDRGRVSADRTIVVRVSTDGGLGVATVADPGEVDTAVERALASAEMGTSEPVEYPDSVDPARVSSCDPSAVDEDELWDLLEAVVNEVSDDVTITSVSVTGVRRRVIFRTPSDQAEREESSVTVSLDVIGEFSGFAWDTAVGPRDIDPELLAREASEMASEAPKERVSGGELAVAFHPRAFSELLTYVLIPALSGLEVLKGTSGFDRGDIGRKVGPESLRVVNDPTLDRRPGSYAFDDEGSTPKRMELISDGILRSFYTDLYSSRRLGMESTGSGLGIRRPEPSPANVIVQGDASEEEVLEEADLIVYRTLGAHTASKVSGRFSVTALWAETVEGRAVPVSVRGNLYSSLRDALISEETERTGVVEPPYALLRCRVG</sequence>
<evidence type="ECO:0000256" key="1">
    <source>
        <dbReference type="PROSITE-ProRule" id="PRU00268"/>
    </source>
</evidence>
<evidence type="ECO:0000313" key="4">
    <source>
        <dbReference type="EMBL" id="AAM02171.1"/>
    </source>
</evidence>